<feature type="transmembrane region" description="Helical" evidence="1">
    <location>
        <begin position="159"/>
        <end position="179"/>
    </location>
</feature>
<feature type="transmembrane region" description="Helical" evidence="1">
    <location>
        <begin position="244"/>
        <end position="277"/>
    </location>
</feature>
<proteinExistence type="predicted"/>
<gene>
    <name evidence="3" type="ORF">IQ247_11615</name>
</gene>
<dbReference type="AlphaFoldDB" id="A0A8J7F799"/>
<keyword evidence="1" id="KW-1133">Transmembrane helix</keyword>
<evidence type="ECO:0000313" key="3">
    <source>
        <dbReference type="EMBL" id="MBE9213309.1"/>
    </source>
</evidence>
<dbReference type="InterPro" id="IPR050879">
    <property type="entry name" value="Acyltransferase_3"/>
</dbReference>
<dbReference type="RefSeq" id="WP_193920102.1">
    <property type="nucleotide sequence ID" value="NZ_JADEWL010000030.1"/>
</dbReference>
<dbReference type="PANTHER" id="PTHR23028">
    <property type="entry name" value="ACETYLTRANSFERASE"/>
    <property type="match status" value="1"/>
</dbReference>
<feature type="transmembrane region" description="Helical" evidence="1">
    <location>
        <begin position="61"/>
        <end position="81"/>
    </location>
</feature>
<name>A0A8J7F799_9CYAN</name>
<feature type="transmembrane region" description="Helical" evidence="1">
    <location>
        <begin position="102"/>
        <end position="122"/>
    </location>
</feature>
<dbReference type="Proteomes" id="UP000620559">
    <property type="component" value="Unassembled WGS sequence"/>
</dbReference>
<evidence type="ECO:0000313" key="4">
    <source>
        <dbReference type="Proteomes" id="UP000620559"/>
    </source>
</evidence>
<comment type="caution">
    <text evidence="3">The sequence shown here is derived from an EMBL/GenBank/DDBJ whole genome shotgun (WGS) entry which is preliminary data.</text>
</comment>
<dbReference type="Pfam" id="PF01757">
    <property type="entry name" value="Acyl_transf_3"/>
    <property type="match status" value="1"/>
</dbReference>
<feature type="transmembrane region" description="Helical" evidence="1">
    <location>
        <begin position="326"/>
        <end position="352"/>
    </location>
</feature>
<evidence type="ECO:0000259" key="2">
    <source>
        <dbReference type="Pfam" id="PF01757"/>
    </source>
</evidence>
<protein>
    <submittedName>
        <fullName evidence="3">Acyltransferase</fullName>
    </submittedName>
</protein>
<keyword evidence="1" id="KW-0472">Membrane</keyword>
<accession>A0A8J7F799</accession>
<sequence>MKSEIALKTIIEKPKIHFQFIEGLRGFGALWVVLRHSDPDGRISQFTNTLPQWLVDIVFRWGRLGVAIFFVLSGFVIAYSLQNIKIDFAYFKNFVLRRFVRLSPAYYLSILMTLAIAFIASYFKGERFAPMGQPLSLPRFVAHLFYLQDILKLQHIDDVYWTLCLEVQFSLVFCILLSLTQSLDSYWKNNWGKFTVFIPSAIFAALFPMGVFKDYGRPTIFLPLWYSFILGVFAYWTWRNYLKLWFFYFYAGLLISVAIFYSSGFTITSSITAILLLEVGRANRMQDFLNWQWLQFLGKISYSLYLTHISIIGAIYYVGYKLFDRYVWSEFLCLIVGIVTCISIATLMWYFVEKPSINWSKKLKAIESLKA</sequence>
<feature type="transmembrane region" description="Helical" evidence="1">
    <location>
        <begin position="219"/>
        <end position="238"/>
    </location>
</feature>
<dbReference type="EMBL" id="JADEWL010000030">
    <property type="protein sequence ID" value="MBE9213309.1"/>
    <property type="molecule type" value="Genomic_DNA"/>
</dbReference>
<reference evidence="3" key="1">
    <citation type="submission" date="2020-10" db="EMBL/GenBank/DDBJ databases">
        <authorList>
            <person name="Castelo-Branco R."/>
            <person name="Eusebio N."/>
            <person name="Adriana R."/>
            <person name="Vieira A."/>
            <person name="Brugerolle De Fraissinette N."/>
            <person name="Rezende De Castro R."/>
            <person name="Schneider M.P."/>
            <person name="Vasconcelos V."/>
            <person name="Leao P.N."/>
        </authorList>
    </citation>
    <scope>NUCLEOTIDE SEQUENCE</scope>
    <source>
        <strain evidence="3">LEGE 06105</strain>
    </source>
</reference>
<feature type="domain" description="Acyltransferase 3" evidence="2">
    <location>
        <begin position="19"/>
        <end position="345"/>
    </location>
</feature>
<dbReference type="GO" id="GO:0016747">
    <property type="term" value="F:acyltransferase activity, transferring groups other than amino-acyl groups"/>
    <property type="evidence" value="ECO:0007669"/>
    <property type="project" value="InterPro"/>
</dbReference>
<evidence type="ECO:0000256" key="1">
    <source>
        <dbReference type="SAM" id="Phobius"/>
    </source>
</evidence>
<keyword evidence="1" id="KW-0812">Transmembrane</keyword>
<dbReference type="InterPro" id="IPR002656">
    <property type="entry name" value="Acyl_transf_3_dom"/>
</dbReference>
<keyword evidence="3" id="KW-0808">Transferase</keyword>
<feature type="transmembrane region" description="Helical" evidence="1">
    <location>
        <begin position="302"/>
        <end position="320"/>
    </location>
</feature>
<organism evidence="3 4">
    <name type="scientific">Plectonema cf. radiosum LEGE 06105</name>
    <dbReference type="NCBI Taxonomy" id="945769"/>
    <lineage>
        <taxon>Bacteria</taxon>
        <taxon>Bacillati</taxon>
        <taxon>Cyanobacteriota</taxon>
        <taxon>Cyanophyceae</taxon>
        <taxon>Oscillatoriophycideae</taxon>
        <taxon>Oscillatoriales</taxon>
        <taxon>Microcoleaceae</taxon>
        <taxon>Plectonema</taxon>
    </lineage>
</organism>
<feature type="transmembrane region" description="Helical" evidence="1">
    <location>
        <begin position="191"/>
        <end position="212"/>
    </location>
</feature>
<keyword evidence="3" id="KW-0012">Acyltransferase</keyword>
<keyword evidence="4" id="KW-1185">Reference proteome</keyword>